<accession>A0A3B0UN22</accession>
<reference evidence="1" key="1">
    <citation type="submission" date="2018-06" db="EMBL/GenBank/DDBJ databases">
        <authorList>
            <person name="Zhirakovskaya E."/>
        </authorList>
    </citation>
    <scope>NUCLEOTIDE SEQUENCE</scope>
</reference>
<dbReference type="Pfam" id="PF00543">
    <property type="entry name" value="P-II"/>
    <property type="match status" value="1"/>
</dbReference>
<dbReference type="InterPro" id="IPR011322">
    <property type="entry name" value="N-reg_PII-like_a/b"/>
</dbReference>
<evidence type="ECO:0000313" key="1">
    <source>
        <dbReference type="EMBL" id="VAW25949.1"/>
    </source>
</evidence>
<dbReference type="Gene3D" id="3.30.70.120">
    <property type="match status" value="1"/>
</dbReference>
<dbReference type="PROSITE" id="PS51343">
    <property type="entry name" value="PII_GLNB_DOM"/>
    <property type="match status" value="1"/>
</dbReference>
<evidence type="ECO:0008006" key="2">
    <source>
        <dbReference type="Google" id="ProtNLM"/>
    </source>
</evidence>
<dbReference type="GO" id="GO:0006808">
    <property type="term" value="P:regulation of nitrogen utilization"/>
    <property type="evidence" value="ECO:0007669"/>
    <property type="project" value="InterPro"/>
</dbReference>
<dbReference type="GO" id="GO:0030234">
    <property type="term" value="F:enzyme regulator activity"/>
    <property type="evidence" value="ECO:0007669"/>
    <property type="project" value="InterPro"/>
</dbReference>
<protein>
    <recommendedName>
        <fullName evidence="2">Nitrogen regulatory protein P-II</fullName>
    </recommendedName>
</protein>
<dbReference type="InterPro" id="IPR015867">
    <property type="entry name" value="N-reg_PII/ATP_PRibTrfase_C"/>
</dbReference>
<gene>
    <name evidence="1" type="ORF">MNBD_BACTEROID06-312</name>
</gene>
<organism evidence="1">
    <name type="scientific">hydrothermal vent metagenome</name>
    <dbReference type="NCBI Taxonomy" id="652676"/>
    <lineage>
        <taxon>unclassified sequences</taxon>
        <taxon>metagenomes</taxon>
        <taxon>ecological metagenomes</taxon>
    </lineage>
</organism>
<name>A0A3B0UN22_9ZZZZ</name>
<dbReference type="AlphaFoldDB" id="A0A3B0UN22"/>
<dbReference type="EMBL" id="UOES01000041">
    <property type="protein sequence ID" value="VAW25949.1"/>
    <property type="molecule type" value="Genomic_DNA"/>
</dbReference>
<dbReference type="InterPro" id="IPR002187">
    <property type="entry name" value="N-reg_PII"/>
</dbReference>
<dbReference type="SUPFAM" id="SSF54913">
    <property type="entry name" value="GlnB-like"/>
    <property type="match status" value="1"/>
</dbReference>
<sequence length="66" mass="7338">MSHARIEIFTETSKAEEIAEAIMEAAHVGLEGDGIIAVLPVEQLYRIRTQSKFKPHETEEVSSGKK</sequence>
<proteinExistence type="predicted"/>